<feature type="non-terminal residue" evidence="3">
    <location>
        <position position="254"/>
    </location>
</feature>
<dbReference type="PRINTS" id="PR01713">
    <property type="entry name" value="NUCEPIMERASE"/>
</dbReference>
<dbReference type="EMBL" id="JEMC01002370">
    <property type="protein sequence ID" value="KYF88331.1"/>
    <property type="molecule type" value="Genomic_DNA"/>
</dbReference>
<dbReference type="InterPro" id="IPR020904">
    <property type="entry name" value="Sc_DH/Rdtase_CS"/>
</dbReference>
<evidence type="ECO:0000313" key="4">
    <source>
        <dbReference type="Proteomes" id="UP000075515"/>
    </source>
</evidence>
<sequence length="254" mass="27747">MRCLVTGVAGFIGAHLAERLIELGHEVLGVDRFTDYYGREIKEGNLARLLGEPRFSLSTADLATADLRPLLSTCEVVFHQAAQAGVRPSWGQSFEGYLRDNVLATQRLLEAARAHGQVRKLVYASSSSVYGDADDVPMHESSRTAPHSPYGVTKLAAENLCELYRRNFGLPTVSLRYFTVYGPGQRPDMAFHRFIAAVLQGETVRVHGDGEQTRDFTYVSDVVQANVEAMEGGAVGVFNIGGGSRVSLNEALRL</sequence>
<proteinExistence type="inferred from homology"/>
<dbReference type="PROSITE" id="PS00061">
    <property type="entry name" value="ADH_SHORT"/>
    <property type="match status" value="1"/>
</dbReference>
<organism evidence="3 4">
    <name type="scientific">Sorangium cellulosum</name>
    <name type="common">Polyangium cellulosum</name>
    <dbReference type="NCBI Taxonomy" id="56"/>
    <lineage>
        <taxon>Bacteria</taxon>
        <taxon>Pseudomonadati</taxon>
        <taxon>Myxococcota</taxon>
        <taxon>Polyangia</taxon>
        <taxon>Polyangiales</taxon>
        <taxon>Polyangiaceae</taxon>
        <taxon>Sorangium</taxon>
    </lineage>
</organism>
<evidence type="ECO:0000256" key="1">
    <source>
        <dbReference type="ARBA" id="ARBA00007637"/>
    </source>
</evidence>
<dbReference type="Gene3D" id="3.40.50.720">
    <property type="entry name" value="NAD(P)-binding Rossmann-like Domain"/>
    <property type="match status" value="1"/>
</dbReference>
<protein>
    <submittedName>
        <fullName evidence="3">UDP-glucose 4-epimerase</fullName>
    </submittedName>
</protein>
<dbReference type="AlphaFoldDB" id="A0A150S7C9"/>
<dbReference type="InterPro" id="IPR001509">
    <property type="entry name" value="Epimerase_deHydtase"/>
</dbReference>
<dbReference type="Proteomes" id="UP000075515">
    <property type="component" value="Unassembled WGS sequence"/>
</dbReference>
<reference evidence="3 4" key="1">
    <citation type="submission" date="2014-02" db="EMBL/GenBank/DDBJ databases">
        <title>The small core and large imbalanced accessory genome model reveals a collaborative survival strategy of Sorangium cellulosum strains in nature.</title>
        <authorList>
            <person name="Han K."/>
            <person name="Peng R."/>
            <person name="Blom J."/>
            <person name="Li Y.-Z."/>
        </authorList>
    </citation>
    <scope>NUCLEOTIDE SEQUENCE [LARGE SCALE GENOMIC DNA]</scope>
    <source>
        <strain evidence="3 4">So0149</strain>
    </source>
</reference>
<dbReference type="Gene3D" id="3.90.25.10">
    <property type="entry name" value="UDP-galactose 4-epimerase, domain 1"/>
    <property type="match status" value="1"/>
</dbReference>
<gene>
    <name evidence="3" type="ORF">BE18_25655</name>
</gene>
<evidence type="ECO:0000259" key="2">
    <source>
        <dbReference type="Pfam" id="PF01370"/>
    </source>
</evidence>
<dbReference type="InterPro" id="IPR036291">
    <property type="entry name" value="NAD(P)-bd_dom_sf"/>
</dbReference>
<name>A0A150S7C9_SORCE</name>
<feature type="domain" description="NAD-dependent epimerase/dehydratase" evidence="2">
    <location>
        <begin position="4"/>
        <end position="241"/>
    </location>
</feature>
<evidence type="ECO:0000313" key="3">
    <source>
        <dbReference type="EMBL" id="KYF88331.1"/>
    </source>
</evidence>
<comment type="caution">
    <text evidence="3">The sequence shown here is derived from an EMBL/GenBank/DDBJ whole genome shotgun (WGS) entry which is preliminary data.</text>
</comment>
<dbReference type="Pfam" id="PF01370">
    <property type="entry name" value="Epimerase"/>
    <property type="match status" value="1"/>
</dbReference>
<dbReference type="SUPFAM" id="SSF51735">
    <property type="entry name" value="NAD(P)-binding Rossmann-fold domains"/>
    <property type="match status" value="1"/>
</dbReference>
<comment type="similarity">
    <text evidence="1">Belongs to the NAD(P)-dependent epimerase/dehydratase family.</text>
</comment>
<accession>A0A150S7C9</accession>
<dbReference type="PANTHER" id="PTHR43000">
    <property type="entry name" value="DTDP-D-GLUCOSE 4,6-DEHYDRATASE-RELATED"/>
    <property type="match status" value="1"/>
</dbReference>